<dbReference type="AlphaFoldDB" id="A0A7D4IG27"/>
<keyword evidence="3" id="KW-1185">Reference proteome</keyword>
<reference evidence="2 3" key="1">
    <citation type="submission" date="2020-05" db="EMBL/GenBank/DDBJ databases">
        <title>FDA dAtabase for Regulatory Grade micrObial Sequences (FDA-ARGOS): Supporting development and validation of Infectious Disease Dx tests.</title>
        <authorList>
            <person name="Sproer C."/>
            <person name="Gronow S."/>
            <person name="Severitt S."/>
            <person name="Schroder I."/>
            <person name="Tallon L."/>
            <person name="Sadzewicz L."/>
            <person name="Zhao X."/>
            <person name="Vavikolanu K."/>
            <person name="Mehta A."/>
            <person name="Aluvathingal J."/>
            <person name="Nadendla S."/>
            <person name="Myers T."/>
            <person name="Yan Y."/>
            <person name="Sichtig H."/>
        </authorList>
    </citation>
    <scope>NUCLEOTIDE SEQUENCE [LARGE SCALE GENOMIC DNA]</scope>
    <source>
        <strain evidence="2 3">FDAARGOS_790</strain>
    </source>
</reference>
<dbReference type="KEGG" id="apes:FOC84_10460"/>
<dbReference type="EMBL" id="CP053985">
    <property type="protein sequence ID" value="QKH35343.1"/>
    <property type="molecule type" value="Genomic_DNA"/>
</dbReference>
<proteinExistence type="predicted"/>
<feature type="region of interest" description="Disordered" evidence="1">
    <location>
        <begin position="104"/>
        <end position="150"/>
    </location>
</feature>
<evidence type="ECO:0000313" key="3">
    <source>
        <dbReference type="Proteomes" id="UP000500970"/>
    </source>
</evidence>
<protein>
    <submittedName>
        <fullName evidence="2">Uncharacterized protein</fullName>
    </submittedName>
</protein>
<accession>A0A7D4IG27</accession>
<gene>
    <name evidence="2" type="ORF">FOC84_10460</name>
</gene>
<dbReference type="RefSeq" id="WP_173144360.1">
    <property type="nucleotide sequence ID" value="NZ_CP053985.1"/>
</dbReference>
<sequence>MAAKPHPLRIHDRRNIHPIPSAALVPLSFTMQRSQSPPPQTKDLDTVQQLNALAWSSGRAQLRALLPLVDSLVDQGVPYAEIVATLAKSGIVLKAKSLRQARWRWRQQQTKSGLPSSPRVTTPPTSPLPPARHFQSPKSPSEPGRISSKADLVQLRTSAESIDLAQLAEIGRQK</sequence>
<name>A0A7D4IG27_9BURK</name>
<dbReference type="Proteomes" id="UP000500970">
    <property type="component" value="Chromosome"/>
</dbReference>
<evidence type="ECO:0000256" key="1">
    <source>
        <dbReference type="SAM" id="MobiDB-lite"/>
    </source>
</evidence>
<organism evidence="2 3">
    <name type="scientific">Achromobacter pestifer</name>
    <dbReference type="NCBI Taxonomy" id="1353889"/>
    <lineage>
        <taxon>Bacteria</taxon>
        <taxon>Pseudomonadati</taxon>
        <taxon>Pseudomonadota</taxon>
        <taxon>Betaproteobacteria</taxon>
        <taxon>Burkholderiales</taxon>
        <taxon>Alcaligenaceae</taxon>
        <taxon>Achromobacter</taxon>
    </lineage>
</organism>
<evidence type="ECO:0000313" key="2">
    <source>
        <dbReference type="EMBL" id="QKH35343.1"/>
    </source>
</evidence>